<dbReference type="Proteomes" id="UP001642484">
    <property type="component" value="Unassembled WGS sequence"/>
</dbReference>
<keyword evidence="1" id="KW-0677">Repeat</keyword>
<dbReference type="NCBIfam" id="TIGR00756">
    <property type="entry name" value="PPR"/>
    <property type="match status" value="2"/>
</dbReference>
<comment type="caution">
    <text evidence="3">The sequence shown here is derived from an EMBL/GenBank/DDBJ whole genome shotgun (WGS) entry which is preliminary data.</text>
</comment>
<name>A0ABP0LLK6_9DINO</name>
<feature type="repeat" description="PPR" evidence="2">
    <location>
        <begin position="118"/>
        <end position="152"/>
    </location>
</feature>
<accession>A0ABP0LLK6</accession>
<dbReference type="InterPro" id="IPR011990">
    <property type="entry name" value="TPR-like_helical_dom_sf"/>
</dbReference>
<evidence type="ECO:0000313" key="4">
    <source>
        <dbReference type="Proteomes" id="UP001642484"/>
    </source>
</evidence>
<protein>
    <recommendedName>
        <fullName evidence="5">Pentatricopeptide repeat-containing protein</fullName>
    </recommendedName>
</protein>
<dbReference type="PANTHER" id="PTHR47447:SF17">
    <property type="entry name" value="OS12G0638900 PROTEIN"/>
    <property type="match status" value="1"/>
</dbReference>
<dbReference type="PANTHER" id="PTHR47447">
    <property type="entry name" value="OS03G0856100 PROTEIN"/>
    <property type="match status" value="1"/>
</dbReference>
<sequence length="177" mass="19750">MRRGAVNVLKRRSPSFQEKSTDESIWKLGKLKESEVESVLLPELKRSEEKLPKALKFFSEQKRGDLAAATLRAVLKDDSIKLKTSHYTRGITACARSNMPQQALKLFHAMHKAKLQPNVISYNSTISACEKGGEWQQALKLFDAMHKAKVQPDVISYSAAISACEKGRAMAASIQVF</sequence>
<proteinExistence type="predicted"/>
<dbReference type="InterPro" id="IPR002885">
    <property type="entry name" value="PPR_rpt"/>
</dbReference>
<evidence type="ECO:0000313" key="3">
    <source>
        <dbReference type="EMBL" id="CAK9039651.1"/>
    </source>
</evidence>
<feature type="repeat" description="PPR" evidence="2">
    <location>
        <begin position="83"/>
        <end position="117"/>
    </location>
</feature>
<dbReference type="Pfam" id="PF01535">
    <property type="entry name" value="PPR"/>
    <property type="match status" value="1"/>
</dbReference>
<dbReference type="PROSITE" id="PS51375">
    <property type="entry name" value="PPR"/>
    <property type="match status" value="2"/>
</dbReference>
<organism evidence="3 4">
    <name type="scientific">Durusdinium trenchii</name>
    <dbReference type="NCBI Taxonomy" id="1381693"/>
    <lineage>
        <taxon>Eukaryota</taxon>
        <taxon>Sar</taxon>
        <taxon>Alveolata</taxon>
        <taxon>Dinophyceae</taxon>
        <taxon>Suessiales</taxon>
        <taxon>Symbiodiniaceae</taxon>
        <taxon>Durusdinium</taxon>
    </lineage>
</organism>
<evidence type="ECO:0000256" key="1">
    <source>
        <dbReference type="ARBA" id="ARBA00022737"/>
    </source>
</evidence>
<dbReference type="EMBL" id="CAXAMN010013002">
    <property type="protein sequence ID" value="CAK9039651.1"/>
    <property type="molecule type" value="Genomic_DNA"/>
</dbReference>
<evidence type="ECO:0008006" key="5">
    <source>
        <dbReference type="Google" id="ProtNLM"/>
    </source>
</evidence>
<reference evidence="3 4" key="1">
    <citation type="submission" date="2024-02" db="EMBL/GenBank/DDBJ databases">
        <authorList>
            <person name="Chen Y."/>
            <person name="Shah S."/>
            <person name="Dougan E. K."/>
            <person name="Thang M."/>
            <person name="Chan C."/>
        </authorList>
    </citation>
    <scope>NUCLEOTIDE SEQUENCE [LARGE SCALE GENOMIC DNA]</scope>
</reference>
<dbReference type="Pfam" id="PF13041">
    <property type="entry name" value="PPR_2"/>
    <property type="match status" value="1"/>
</dbReference>
<dbReference type="Gene3D" id="1.25.40.10">
    <property type="entry name" value="Tetratricopeptide repeat domain"/>
    <property type="match status" value="1"/>
</dbReference>
<keyword evidence="4" id="KW-1185">Reference proteome</keyword>
<gene>
    <name evidence="3" type="ORF">CCMP2556_LOCUS21469</name>
</gene>
<evidence type="ECO:0000256" key="2">
    <source>
        <dbReference type="PROSITE-ProRule" id="PRU00708"/>
    </source>
</evidence>